<proteinExistence type="predicted"/>
<dbReference type="Proteomes" id="UP001165561">
    <property type="component" value="Unassembled WGS sequence"/>
</dbReference>
<name>A0ABT5TXG9_9MICO</name>
<evidence type="ECO:0000313" key="2">
    <source>
        <dbReference type="Proteomes" id="UP001165561"/>
    </source>
</evidence>
<protein>
    <recommendedName>
        <fullName evidence="3">RNA polymerase subunit sigma-70</fullName>
    </recommendedName>
</protein>
<reference evidence="1" key="1">
    <citation type="submission" date="2023-02" db="EMBL/GenBank/DDBJ databases">
        <title>Georgenia sp.10Sc9-8, isolated from a soil sample collected from the Taklamakan desert.</title>
        <authorList>
            <person name="Liu S."/>
        </authorList>
    </citation>
    <scope>NUCLEOTIDE SEQUENCE</scope>
    <source>
        <strain evidence="1">10Sc9-8</strain>
    </source>
</reference>
<comment type="caution">
    <text evidence="1">The sequence shown here is derived from an EMBL/GenBank/DDBJ whole genome shotgun (WGS) entry which is preliminary data.</text>
</comment>
<evidence type="ECO:0008006" key="3">
    <source>
        <dbReference type="Google" id="ProtNLM"/>
    </source>
</evidence>
<gene>
    <name evidence="1" type="ORF">PU560_09845</name>
</gene>
<evidence type="ECO:0000313" key="1">
    <source>
        <dbReference type="EMBL" id="MDD9206766.1"/>
    </source>
</evidence>
<accession>A0ABT5TXG9</accession>
<organism evidence="1 2">
    <name type="scientific">Georgenia halotolerans</name>
    <dbReference type="NCBI Taxonomy" id="3028317"/>
    <lineage>
        <taxon>Bacteria</taxon>
        <taxon>Bacillati</taxon>
        <taxon>Actinomycetota</taxon>
        <taxon>Actinomycetes</taxon>
        <taxon>Micrococcales</taxon>
        <taxon>Bogoriellaceae</taxon>
        <taxon>Georgenia</taxon>
    </lineage>
</organism>
<keyword evidence="2" id="KW-1185">Reference proteome</keyword>
<dbReference type="EMBL" id="JARACI010000971">
    <property type="protein sequence ID" value="MDD9206766.1"/>
    <property type="molecule type" value="Genomic_DNA"/>
</dbReference>
<dbReference type="Gene3D" id="1.10.10.60">
    <property type="entry name" value="Homeodomain-like"/>
    <property type="match status" value="1"/>
</dbReference>
<sequence>MDVEGLVGLVRTASAEEEDPRSGLAAAARLRRECDQLEAVQVRRARTRGLTWEEIAAALGVSRQAVHKKHGGRRLLPGHR</sequence>